<comment type="caution">
    <text evidence="1">The sequence shown here is derived from an EMBL/GenBank/DDBJ whole genome shotgun (WGS) entry which is preliminary data.</text>
</comment>
<evidence type="ECO:0000313" key="2">
    <source>
        <dbReference type="Proteomes" id="UP000257080"/>
    </source>
</evidence>
<dbReference type="EMBL" id="NBXE01000020">
    <property type="protein sequence ID" value="RFA27083.1"/>
    <property type="molecule type" value="Genomic_DNA"/>
</dbReference>
<dbReference type="AlphaFoldDB" id="A0A3E0WC18"/>
<dbReference type="Proteomes" id="UP000257080">
    <property type="component" value="Unassembled WGS sequence"/>
</dbReference>
<protein>
    <submittedName>
        <fullName evidence="1">Uncharacterized protein</fullName>
    </submittedName>
</protein>
<evidence type="ECO:0000313" key="1">
    <source>
        <dbReference type="EMBL" id="RFA27083.1"/>
    </source>
</evidence>
<dbReference type="RefSeq" id="WP_116418532.1">
    <property type="nucleotide sequence ID" value="NZ_NBXC01000015.1"/>
</dbReference>
<reference evidence="1 2" key="1">
    <citation type="submission" date="2017-04" db="EMBL/GenBank/DDBJ databases">
        <title>Comparative genome analysis of Subtercola boreus.</title>
        <authorList>
            <person name="Cho Y.-J."/>
            <person name="Cho A."/>
            <person name="Kim O.-S."/>
            <person name="Lee J.-I."/>
        </authorList>
    </citation>
    <scope>NUCLEOTIDE SEQUENCE [LARGE SCALE GENOMIC DNA]</scope>
    <source>
        <strain evidence="1 2">P28004</strain>
    </source>
</reference>
<name>A0A3E0WC18_9MICO</name>
<proteinExistence type="predicted"/>
<accession>A0A3E0WC18</accession>
<sequence>MQHLLVAAAAGSRRAAERAERRARVAEIDAALGELGRRRRAGRVSEEEFMAERQQLLKPVMLCPVLA</sequence>
<organism evidence="1 2">
    <name type="scientific">Subtercola boreus</name>
    <dbReference type="NCBI Taxonomy" id="120213"/>
    <lineage>
        <taxon>Bacteria</taxon>
        <taxon>Bacillati</taxon>
        <taxon>Actinomycetota</taxon>
        <taxon>Actinomycetes</taxon>
        <taxon>Micrococcales</taxon>
        <taxon>Microbacteriaceae</taxon>
        <taxon>Subtercola</taxon>
    </lineage>
</organism>
<gene>
    <name evidence="1" type="ORF">B7R25_08435</name>
</gene>